<protein>
    <recommendedName>
        <fullName evidence="4">Secreted protein</fullName>
    </recommendedName>
</protein>
<dbReference type="HOGENOM" id="CLU_183318_0_0_1"/>
<reference evidence="2 3" key="1">
    <citation type="submission" date="2012-08" db="EMBL/GenBank/DDBJ databases">
        <title>Oryza genome evolution.</title>
        <authorList>
            <person name="Wing R.A."/>
        </authorList>
    </citation>
    <scope>NUCLEOTIDE SEQUENCE</scope>
</reference>
<keyword evidence="1" id="KW-0732">Signal</keyword>
<name>A0A0D9VDR5_9ORYZ</name>
<evidence type="ECO:0000256" key="1">
    <source>
        <dbReference type="SAM" id="SignalP"/>
    </source>
</evidence>
<feature type="chain" id="PRO_5002347837" description="Secreted protein" evidence="1">
    <location>
        <begin position="32"/>
        <end position="83"/>
    </location>
</feature>
<reference evidence="3" key="2">
    <citation type="submission" date="2013-12" db="EMBL/GenBank/DDBJ databases">
        <authorList>
            <person name="Yu Y."/>
            <person name="Lee S."/>
            <person name="de Baynast K."/>
            <person name="Wissotski M."/>
            <person name="Liu L."/>
            <person name="Talag J."/>
            <person name="Goicoechea J."/>
            <person name="Angelova A."/>
            <person name="Jetty R."/>
            <person name="Kudrna D."/>
            <person name="Golser W."/>
            <person name="Rivera L."/>
            <person name="Zhang J."/>
            <person name="Wing R."/>
        </authorList>
    </citation>
    <scope>NUCLEOTIDE SEQUENCE</scope>
</reference>
<proteinExistence type="predicted"/>
<evidence type="ECO:0000313" key="3">
    <source>
        <dbReference type="Proteomes" id="UP000032180"/>
    </source>
</evidence>
<dbReference type="Proteomes" id="UP000032180">
    <property type="component" value="Chromosome 2"/>
</dbReference>
<evidence type="ECO:0000313" key="2">
    <source>
        <dbReference type="EnsemblPlants" id="LPERR02G07460.1"/>
    </source>
</evidence>
<sequence>MAVARLGVRLQAILVMSLFLLQLPSLPCTLATVSEIKPVEALLMSREPHHEGHLDLLATTRSTRSRRILNNGGPGAIHNPACC</sequence>
<dbReference type="AlphaFoldDB" id="A0A0D9VDR5"/>
<evidence type="ECO:0008006" key="4">
    <source>
        <dbReference type="Google" id="ProtNLM"/>
    </source>
</evidence>
<feature type="signal peptide" evidence="1">
    <location>
        <begin position="1"/>
        <end position="31"/>
    </location>
</feature>
<keyword evidence="3" id="KW-1185">Reference proteome</keyword>
<reference evidence="2" key="3">
    <citation type="submission" date="2015-04" db="UniProtKB">
        <authorList>
            <consortium name="EnsemblPlants"/>
        </authorList>
    </citation>
    <scope>IDENTIFICATION</scope>
</reference>
<dbReference type="Gramene" id="LPERR02G07460.1">
    <property type="protein sequence ID" value="LPERR02G07460.1"/>
    <property type="gene ID" value="LPERR02G07460"/>
</dbReference>
<accession>A0A0D9VDR5</accession>
<organism evidence="2 3">
    <name type="scientific">Leersia perrieri</name>
    <dbReference type="NCBI Taxonomy" id="77586"/>
    <lineage>
        <taxon>Eukaryota</taxon>
        <taxon>Viridiplantae</taxon>
        <taxon>Streptophyta</taxon>
        <taxon>Embryophyta</taxon>
        <taxon>Tracheophyta</taxon>
        <taxon>Spermatophyta</taxon>
        <taxon>Magnoliopsida</taxon>
        <taxon>Liliopsida</taxon>
        <taxon>Poales</taxon>
        <taxon>Poaceae</taxon>
        <taxon>BOP clade</taxon>
        <taxon>Oryzoideae</taxon>
        <taxon>Oryzeae</taxon>
        <taxon>Oryzinae</taxon>
        <taxon>Leersia</taxon>
    </lineage>
</organism>
<dbReference type="EnsemblPlants" id="LPERR02G07460.1">
    <property type="protein sequence ID" value="LPERR02G07460.1"/>
    <property type="gene ID" value="LPERR02G07460"/>
</dbReference>